<dbReference type="Proteomes" id="UP000008311">
    <property type="component" value="Unassembled WGS sequence"/>
</dbReference>
<evidence type="ECO:0000313" key="8">
    <source>
        <dbReference type="Proteomes" id="UP000008311"/>
    </source>
</evidence>
<feature type="domain" description="MADS-box" evidence="6">
    <location>
        <begin position="16"/>
        <end position="76"/>
    </location>
</feature>
<protein>
    <submittedName>
        <fullName evidence="7">Mads box protein, putative</fullName>
    </submittedName>
</protein>
<dbReference type="PANTHER" id="PTHR11945">
    <property type="entry name" value="MADS BOX PROTEIN"/>
    <property type="match status" value="1"/>
</dbReference>
<keyword evidence="3" id="KW-0238">DNA-binding</keyword>
<evidence type="ECO:0000259" key="6">
    <source>
        <dbReference type="PROSITE" id="PS50066"/>
    </source>
</evidence>
<dbReference type="FunFam" id="3.40.1810.10:FF:000006">
    <property type="entry name" value="Agamous-like MADS-box protein AGL62"/>
    <property type="match status" value="1"/>
</dbReference>
<reference evidence="8" key="1">
    <citation type="journal article" date="2010" name="Nat. Biotechnol.">
        <title>Draft genome sequence of the oilseed species Ricinus communis.</title>
        <authorList>
            <person name="Chan A.P."/>
            <person name="Crabtree J."/>
            <person name="Zhao Q."/>
            <person name="Lorenzi H."/>
            <person name="Orvis J."/>
            <person name="Puiu D."/>
            <person name="Melake-Berhan A."/>
            <person name="Jones K.M."/>
            <person name="Redman J."/>
            <person name="Chen G."/>
            <person name="Cahoon E.B."/>
            <person name="Gedil M."/>
            <person name="Stanke M."/>
            <person name="Haas B.J."/>
            <person name="Wortman J.R."/>
            <person name="Fraser-Liggett C.M."/>
            <person name="Ravel J."/>
            <person name="Rabinowicz P.D."/>
        </authorList>
    </citation>
    <scope>NUCLEOTIDE SEQUENCE [LARGE SCALE GENOMIC DNA]</scope>
    <source>
        <strain evidence="8">cv. Hale</strain>
    </source>
</reference>
<dbReference type="GO" id="GO:0005634">
    <property type="term" value="C:nucleus"/>
    <property type="evidence" value="ECO:0007669"/>
    <property type="project" value="UniProtKB-SubCell"/>
</dbReference>
<dbReference type="GO" id="GO:0000978">
    <property type="term" value="F:RNA polymerase II cis-regulatory region sequence-specific DNA binding"/>
    <property type="evidence" value="ECO:0000318"/>
    <property type="project" value="GO_Central"/>
</dbReference>
<proteinExistence type="predicted"/>
<name>B9T6Y7_RICCO</name>
<evidence type="ECO:0000256" key="4">
    <source>
        <dbReference type="ARBA" id="ARBA00023163"/>
    </source>
</evidence>
<evidence type="ECO:0000256" key="5">
    <source>
        <dbReference type="ARBA" id="ARBA00023242"/>
    </source>
</evidence>
<accession>B9T6Y7</accession>
<dbReference type="GO" id="GO:0000981">
    <property type="term" value="F:DNA-binding transcription factor activity, RNA polymerase II-specific"/>
    <property type="evidence" value="ECO:0000318"/>
    <property type="project" value="GO_Central"/>
</dbReference>
<dbReference type="InParanoid" id="B9T6Y7"/>
<organism evidence="7 8">
    <name type="scientific">Ricinus communis</name>
    <name type="common">Castor bean</name>
    <dbReference type="NCBI Taxonomy" id="3988"/>
    <lineage>
        <taxon>Eukaryota</taxon>
        <taxon>Viridiplantae</taxon>
        <taxon>Streptophyta</taxon>
        <taxon>Embryophyta</taxon>
        <taxon>Tracheophyta</taxon>
        <taxon>Spermatophyta</taxon>
        <taxon>Magnoliopsida</taxon>
        <taxon>eudicotyledons</taxon>
        <taxon>Gunneridae</taxon>
        <taxon>Pentapetalae</taxon>
        <taxon>rosids</taxon>
        <taxon>fabids</taxon>
        <taxon>Malpighiales</taxon>
        <taxon>Euphorbiaceae</taxon>
        <taxon>Acalyphoideae</taxon>
        <taxon>Acalypheae</taxon>
        <taxon>Ricinus</taxon>
    </lineage>
</organism>
<dbReference type="GO" id="GO:0045944">
    <property type="term" value="P:positive regulation of transcription by RNA polymerase II"/>
    <property type="evidence" value="ECO:0007669"/>
    <property type="project" value="InterPro"/>
</dbReference>
<sequence>MDATEITNQRQRKTSKGRQKIEIKKLENVNRRYVTFSKRKHGIFKKATELSTLCGAEIAVVLFSGHGKVFSCGNPDVDEVIDRYLAETEGDGGNSCLVESSSSSSSTAVQTVDEQEYNKSLARLEEMKRAVQMNSNVINNGEFWWDLPIEMMGKEELEGYKESLVKLRKNVLSKIEEMAANNAANESRIISQFIHQNGAWSGEIFNSNIYGGGLL</sequence>
<comment type="subcellular location">
    <subcellularLocation>
        <location evidence="1">Nucleus</location>
    </subcellularLocation>
</comment>
<dbReference type="Pfam" id="PF00319">
    <property type="entry name" value="SRF-TF"/>
    <property type="match status" value="1"/>
</dbReference>
<evidence type="ECO:0000256" key="2">
    <source>
        <dbReference type="ARBA" id="ARBA00023015"/>
    </source>
</evidence>
<evidence type="ECO:0000313" key="7">
    <source>
        <dbReference type="EMBL" id="EEF28377.1"/>
    </source>
</evidence>
<evidence type="ECO:0000256" key="1">
    <source>
        <dbReference type="ARBA" id="ARBA00004123"/>
    </source>
</evidence>
<keyword evidence="2" id="KW-0805">Transcription regulation</keyword>
<dbReference type="PRINTS" id="PR00404">
    <property type="entry name" value="MADSDOMAIN"/>
</dbReference>
<dbReference type="InterPro" id="IPR033896">
    <property type="entry name" value="MEF2-like_N"/>
</dbReference>
<dbReference type="EMBL" id="EQ974667">
    <property type="protein sequence ID" value="EEF28377.1"/>
    <property type="molecule type" value="Genomic_DNA"/>
</dbReference>
<keyword evidence="5" id="KW-0539">Nucleus</keyword>
<gene>
    <name evidence="7" type="ORF">RCOM_0234280</name>
</gene>
<dbReference type="InterPro" id="IPR036879">
    <property type="entry name" value="TF_MADSbox_sf"/>
</dbReference>
<dbReference type="GO" id="GO:0046983">
    <property type="term" value="F:protein dimerization activity"/>
    <property type="evidence" value="ECO:0007669"/>
    <property type="project" value="InterPro"/>
</dbReference>
<dbReference type="eggNOG" id="KOG0014">
    <property type="taxonomic scope" value="Eukaryota"/>
</dbReference>
<dbReference type="SUPFAM" id="SSF55455">
    <property type="entry name" value="SRF-like"/>
    <property type="match status" value="1"/>
</dbReference>
<dbReference type="AlphaFoldDB" id="B9T6Y7"/>
<dbReference type="SMART" id="SM00432">
    <property type="entry name" value="MADS"/>
    <property type="match status" value="1"/>
</dbReference>
<keyword evidence="4" id="KW-0804">Transcription</keyword>
<dbReference type="PROSITE" id="PS50066">
    <property type="entry name" value="MADS_BOX_2"/>
    <property type="match status" value="1"/>
</dbReference>
<dbReference type="PANTHER" id="PTHR11945:SF448">
    <property type="entry name" value="MADS-BOX TRANSCRIPTION FACTOR FAMILY PROTEIN"/>
    <property type="match status" value="1"/>
</dbReference>
<evidence type="ECO:0000256" key="3">
    <source>
        <dbReference type="ARBA" id="ARBA00023125"/>
    </source>
</evidence>
<dbReference type="GO" id="GO:0006357">
    <property type="term" value="P:regulation of transcription by RNA polymerase II"/>
    <property type="evidence" value="ECO:0000318"/>
    <property type="project" value="GO_Central"/>
</dbReference>
<dbReference type="Gene3D" id="3.40.1810.10">
    <property type="entry name" value="Transcription factor, MADS-box"/>
    <property type="match status" value="1"/>
</dbReference>
<dbReference type="CDD" id="cd00265">
    <property type="entry name" value="MADS_MEF2_like"/>
    <property type="match status" value="1"/>
</dbReference>
<keyword evidence="8" id="KW-1185">Reference proteome</keyword>
<dbReference type="InterPro" id="IPR002100">
    <property type="entry name" value="TF_MADSbox"/>
</dbReference>
<dbReference type="STRING" id="3988.B9T6Y7"/>